<proteinExistence type="predicted"/>
<reference evidence="1" key="1">
    <citation type="submission" date="2014-11" db="EMBL/GenBank/DDBJ databases">
        <authorList>
            <person name="Amaro Gonzalez C."/>
        </authorList>
    </citation>
    <scope>NUCLEOTIDE SEQUENCE</scope>
</reference>
<dbReference type="EMBL" id="GBXM01033480">
    <property type="protein sequence ID" value="JAH75097.1"/>
    <property type="molecule type" value="Transcribed_RNA"/>
</dbReference>
<sequence length="17" mass="2019">MNRHHRMSSTFPSSQLC</sequence>
<organism evidence="1">
    <name type="scientific">Anguilla anguilla</name>
    <name type="common">European freshwater eel</name>
    <name type="synonym">Muraena anguilla</name>
    <dbReference type="NCBI Taxonomy" id="7936"/>
    <lineage>
        <taxon>Eukaryota</taxon>
        <taxon>Metazoa</taxon>
        <taxon>Chordata</taxon>
        <taxon>Craniata</taxon>
        <taxon>Vertebrata</taxon>
        <taxon>Euteleostomi</taxon>
        <taxon>Actinopterygii</taxon>
        <taxon>Neopterygii</taxon>
        <taxon>Teleostei</taxon>
        <taxon>Anguilliformes</taxon>
        <taxon>Anguillidae</taxon>
        <taxon>Anguilla</taxon>
    </lineage>
</organism>
<accession>A0A0E9VAM2</accession>
<name>A0A0E9VAM2_ANGAN</name>
<dbReference type="AlphaFoldDB" id="A0A0E9VAM2"/>
<reference evidence="1" key="2">
    <citation type="journal article" date="2015" name="Fish Shellfish Immunol.">
        <title>Early steps in the European eel (Anguilla anguilla)-Vibrio vulnificus interaction in the gills: Role of the RtxA13 toxin.</title>
        <authorList>
            <person name="Callol A."/>
            <person name="Pajuelo D."/>
            <person name="Ebbesson L."/>
            <person name="Teles M."/>
            <person name="MacKenzie S."/>
            <person name="Amaro C."/>
        </authorList>
    </citation>
    <scope>NUCLEOTIDE SEQUENCE</scope>
</reference>
<protein>
    <submittedName>
        <fullName evidence="1">Uncharacterized protein</fullName>
    </submittedName>
</protein>
<evidence type="ECO:0000313" key="1">
    <source>
        <dbReference type="EMBL" id="JAH75097.1"/>
    </source>
</evidence>